<sequence length="210" mass="22499">MNTPLHSASQWQSLPDTGADAPDEVQDSRVRFWLWLVLGACVLALVAIIGGYAFGNDMLRGSHLREQFSMGQSEDASQPMQLGTYEQGSTLLGRQPGQARYYSGPSELAMAAARGEVVIDEDGVIHEVELERQAAMDLALEDAALALEMGPDTLPPMASAREGLRPSDVTAVPAALPGDDAVAMIAHPIDDTPRRPVRIEAAGEDIFFGQ</sequence>
<reference evidence="3 4" key="1">
    <citation type="submission" date="2016-10" db="EMBL/GenBank/DDBJ databases">
        <authorList>
            <person name="de Groot N.N."/>
        </authorList>
    </citation>
    <scope>NUCLEOTIDE SEQUENCE [LARGE SCALE GENOMIC DNA]</scope>
    <source>
        <strain evidence="3 4">DSM 15123</strain>
    </source>
</reference>
<evidence type="ECO:0000313" key="3">
    <source>
        <dbReference type="EMBL" id="SEN21612.1"/>
    </source>
</evidence>
<accession>A0A1H8EQ92</accession>
<keyword evidence="2" id="KW-1133">Transmembrane helix</keyword>
<dbReference type="AlphaFoldDB" id="A0A1H8EQ92"/>
<evidence type="ECO:0000256" key="2">
    <source>
        <dbReference type="SAM" id="Phobius"/>
    </source>
</evidence>
<dbReference type="OrthoDB" id="10014201at2"/>
<dbReference type="STRING" id="1121117.SAMN02745977_00775"/>
<dbReference type="RefSeq" id="WP_143280540.1">
    <property type="nucleotide sequence ID" value="NZ_FOCW01000001.1"/>
</dbReference>
<keyword evidence="2" id="KW-0472">Membrane</keyword>
<dbReference type="EMBL" id="FOCW01000001">
    <property type="protein sequence ID" value="SEN21612.1"/>
    <property type="molecule type" value="Genomic_DNA"/>
</dbReference>
<dbReference type="Proteomes" id="UP000199531">
    <property type="component" value="Unassembled WGS sequence"/>
</dbReference>
<keyword evidence="4" id="KW-1185">Reference proteome</keyword>
<evidence type="ECO:0000313" key="4">
    <source>
        <dbReference type="Proteomes" id="UP000199531"/>
    </source>
</evidence>
<name>A0A1H8EQ92_9BURK</name>
<evidence type="ECO:0000256" key="1">
    <source>
        <dbReference type="SAM" id="MobiDB-lite"/>
    </source>
</evidence>
<feature type="transmembrane region" description="Helical" evidence="2">
    <location>
        <begin position="32"/>
        <end position="55"/>
    </location>
</feature>
<proteinExistence type="predicted"/>
<keyword evidence="2" id="KW-0812">Transmembrane</keyword>
<protein>
    <submittedName>
        <fullName evidence="3">Uncharacterized protein</fullName>
    </submittedName>
</protein>
<gene>
    <name evidence="3" type="ORF">SAMN02745977_00775</name>
</gene>
<feature type="region of interest" description="Disordered" evidence="1">
    <location>
        <begin position="1"/>
        <end position="22"/>
    </location>
</feature>
<organism evidence="3 4">
    <name type="scientific">Brachymonas denitrificans DSM 15123</name>
    <dbReference type="NCBI Taxonomy" id="1121117"/>
    <lineage>
        <taxon>Bacteria</taxon>
        <taxon>Pseudomonadati</taxon>
        <taxon>Pseudomonadota</taxon>
        <taxon>Betaproteobacteria</taxon>
        <taxon>Burkholderiales</taxon>
        <taxon>Comamonadaceae</taxon>
        <taxon>Brachymonas</taxon>
    </lineage>
</organism>
<feature type="compositionally biased region" description="Polar residues" evidence="1">
    <location>
        <begin position="1"/>
        <end position="15"/>
    </location>
</feature>